<proteinExistence type="predicted"/>
<dbReference type="RefSeq" id="WP_336556986.1">
    <property type="nucleotide sequence ID" value="NZ_JAYLLN010000001.1"/>
</dbReference>
<dbReference type="InterPro" id="IPR050553">
    <property type="entry name" value="Thioredoxin_ResA/DsbE_sf"/>
</dbReference>
<comment type="caution">
    <text evidence="7">The sequence shown here is derived from an EMBL/GenBank/DDBJ whole genome shotgun (WGS) entry which is preliminary data.</text>
</comment>
<dbReference type="Gene3D" id="3.40.30.10">
    <property type="entry name" value="Glutaredoxin"/>
    <property type="match status" value="1"/>
</dbReference>
<feature type="domain" description="Thioredoxin" evidence="6">
    <location>
        <begin position="332"/>
        <end position="495"/>
    </location>
</feature>
<dbReference type="PROSITE" id="PS51352">
    <property type="entry name" value="THIOREDOXIN_2"/>
    <property type="match status" value="1"/>
</dbReference>
<protein>
    <submittedName>
        <fullName evidence="7">TlpA disulfide reductase family protein</fullName>
    </submittedName>
</protein>
<dbReference type="InterPro" id="IPR013740">
    <property type="entry name" value="Redoxin"/>
</dbReference>
<dbReference type="InterPro" id="IPR013766">
    <property type="entry name" value="Thioredoxin_domain"/>
</dbReference>
<dbReference type="PANTHER" id="PTHR42852">
    <property type="entry name" value="THIOL:DISULFIDE INTERCHANGE PROTEIN DSBE"/>
    <property type="match status" value="1"/>
</dbReference>
<evidence type="ECO:0000256" key="3">
    <source>
        <dbReference type="ARBA" id="ARBA00023157"/>
    </source>
</evidence>
<dbReference type="InterPro" id="IPR036249">
    <property type="entry name" value="Thioredoxin-like_sf"/>
</dbReference>
<dbReference type="CDD" id="cd02966">
    <property type="entry name" value="TlpA_like_family"/>
    <property type="match status" value="1"/>
</dbReference>
<gene>
    <name evidence="7" type="ORF">VJ786_00395</name>
</gene>
<dbReference type="EMBL" id="JAYLLN010000001">
    <property type="protein sequence ID" value="MEI5983348.1"/>
    <property type="molecule type" value="Genomic_DNA"/>
</dbReference>
<evidence type="ECO:0000256" key="2">
    <source>
        <dbReference type="ARBA" id="ARBA00022748"/>
    </source>
</evidence>
<keyword evidence="4" id="KW-0676">Redox-active center</keyword>
<comment type="subcellular location">
    <subcellularLocation>
        <location evidence="1">Cell envelope</location>
    </subcellularLocation>
</comment>
<accession>A0ABU8I1D5</accession>
<dbReference type="SUPFAM" id="SSF52833">
    <property type="entry name" value="Thioredoxin-like"/>
    <property type="match status" value="1"/>
</dbReference>
<reference evidence="7 8" key="1">
    <citation type="submission" date="2024-01" db="EMBL/GenBank/DDBJ databases">
        <title>Sphingobacterium tenebrionis sp. nov., a novel endophyte isolated from tenebrio molitor intestines.</title>
        <authorList>
            <person name="Zhang C."/>
        </authorList>
    </citation>
    <scope>NUCLEOTIDE SEQUENCE [LARGE SCALE GENOMIC DNA]</scope>
    <source>
        <strain evidence="7 8">PU5-4</strain>
    </source>
</reference>
<keyword evidence="3" id="KW-1015">Disulfide bond</keyword>
<organism evidence="7 8">
    <name type="scientific">Sphingobacterium tenebrionis</name>
    <dbReference type="NCBI Taxonomy" id="3111775"/>
    <lineage>
        <taxon>Bacteria</taxon>
        <taxon>Pseudomonadati</taxon>
        <taxon>Bacteroidota</taxon>
        <taxon>Sphingobacteriia</taxon>
        <taxon>Sphingobacteriales</taxon>
        <taxon>Sphingobacteriaceae</taxon>
        <taxon>Sphingobacterium</taxon>
    </lineage>
</organism>
<feature type="signal peptide" evidence="5">
    <location>
        <begin position="1"/>
        <end position="19"/>
    </location>
</feature>
<feature type="chain" id="PRO_5045766174" evidence="5">
    <location>
        <begin position="20"/>
        <end position="495"/>
    </location>
</feature>
<evidence type="ECO:0000256" key="5">
    <source>
        <dbReference type="SAM" id="SignalP"/>
    </source>
</evidence>
<evidence type="ECO:0000313" key="7">
    <source>
        <dbReference type="EMBL" id="MEI5983348.1"/>
    </source>
</evidence>
<evidence type="ECO:0000259" key="6">
    <source>
        <dbReference type="PROSITE" id="PS51352"/>
    </source>
</evidence>
<dbReference type="PANTHER" id="PTHR42852:SF6">
    <property type="entry name" value="THIOL:DISULFIDE INTERCHANGE PROTEIN DSBE"/>
    <property type="match status" value="1"/>
</dbReference>
<dbReference type="Proteomes" id="UP001363035">
    <property type="component" value="Unassembled WGS sequence"/>
</dbReference>
<dbReference type="Pfam" id="PF08534">
    <property type="entry name" value="Redoxin"/>
    <property type="match status" value="1"/>
</dbReference>
<evidence type="ECO:0000256" key="1">
    <source>
        <dbReference type="ARBA" id="ARBA00004196"/>
    </source>
</evidence>
<keyword evidence="8" id="KW-1185">Reference proteome</keyword>
<keyword evidence="5" id="KW-0732">Signal</keyword>
<evidence type="ECO:0000256" key="4">
    <source>
        <dbReference type="ARBA" id="ARBA00023284"/>
    </source>
</evidence>
<evidence type="ECO:0000313" key="8">
    <source>
        <dbReference type="Proteomes" id="UP001363035"/>
    </source>
</evidence>
<sequence length="495" mass="56910">MKRCLIICLLLVQYIFVQAQTAKITFENTLSKTGEVGFYLPGPPKSSSQLFGDSAEGNYFFKDGILKQDIHVKELTPIYYYAGKLRGYLYVSPGDDLHVKFSRIGDKDSVTITGKGANNNQYLGLTTSLNREAFKNDTLPDRVLAEIKKMDLQNQVAIQRYIKKHKPTKAWKDMMALNQKYTPLDLFVGFSGNQKFSYRTKKNYKELKAEWDKKQDSMMNAVDIQDPKAVKSEVFYSFLSDYLLREKESLWEQMKDSTVMQKYYPGMSRQEALKIHSSDSENQFVERMINQEFRGKVNELAYASLLDNIQRDKKTNAAAIIGRFEKKYPNSEYLKVFAPMISEVRTNEGRKLNDKMIFIPGGTDFSNFDQVLEKVKGKTVLIDLWGSWCGPCHQEIQKNAGPLKKHFADKDVTFMYIANYDEGKDEQLKKLIAYYNMEGLHINANRTLTDDILKKTGATGFPSYIIIKKDGSYELSKAGYPMKRDVLIKQIEESL</sequence>
<name>A0ABU8I1D5_9SPHI</name>
<keyword evidence="2" id="KW-0201">Cytochrome c-type biogenesis</keyword>